<dbReference type="RefSeq" id="XP_029236628.1">
    <property type="nucleotide sequence ID" value="XM_029383581.1"/>
</dbReference>
<sequence length="199" mass="22402">MRPGIKPVHFPPNRYACRSAAASFAPRIQPVQILQLHEVWNWIQAWPSRSCRETLAGPSGVSRFPREVVAQEAIMVCVFLEAHFAASKHELFWTKFFSALWFGAGARRNNADSIPKECGDASASGRHKIDSSRPQSHRFFRMSPAESRGRSLSVRQEDLFGELRPAEPRPRRQCASGHGPWSDLQLRRLRRPTACGLGG</sequence>
<comment type="caution">
    <text evidence="2">The sequence shown here is derived from an EMBL/GenBank/DDBJ whole genome shotgun (WGS) entry which is preliminary data.</text>
</comment>
<gene>
    <name evidence="2" type="ORF">TraAM80_06750</name>
</gene>
<proteinExistence type="predicted"/>
<name>A0A422N909_TRYRA</name>
<keyword evidence="3" id="KW-1185">Reference proteome</keyword>
<evidence type="ECO:0000313" key="3">
    <source>
        <dbReference type="Proteomes" id="UP000283634"/>
    </source>
</evidence>
<organism evidence="2 3">
    <name type="scientific">Trypanosoma rangeli</name>
    <dbReference type="NCBI Taxonomy" id="5698"/>
    <lineage>
        <taxon>Eukaryota</taxon>
        <taxon>Discoba</taxon>
        <taxon>Euglenozoa</taxon>
        <taxon>Kinetoplastea</taxon>
        <taxon>Metakinetoplastina</taxon>
        <taxon>Trypanosomatida</taxon>
        <taxon>Trypanosomatidae</taxon>
        <taxon>Trypanosoma</taxon>
        <taxon>Herpetosoma</taxon>
    </lineage>
</organism>
<accession>A0A422N909</accession>
<evidence type="ECO:0000256" key="1">
    <source>
        <dbReference type="SAM" id="MobiDB-lite"/>
    </source>
</evidence>
<protein>
    <submittedName>
        <fullName evidence="2">Uncharacterized protein</fullName>
    </submittedName>
</protein>
<dbReference type="GeneID" id="40330683"/>
<dbReference type="EMBL" id="MKGL01000253">
    <property type="protein sequence ID" value="RNF01945.1"/>
    <property type="molecule type" value="Genomic_DNA"/>
</dbReference>
<dbReference type="AlphaFoldDB" id="A0A422N909"/>
<reference evidence="2 3" key="1">
    <citation type="journal article" date="2018" name="BMC Genomics">
        <title>Genomic comparison of Trypanosoma conorhini and Trypanosoma rangeli to Trypanosoma cruzi strains of high and low virulence.</title>
        <authorList>
            <person name="Bradwell K.R."/>
            <person name="Koparde V.N."/>
            <person name="Matveyev A.V."/>
            <person name="Serrano M.G."/>
            <person name="Alves J.M."/>
            <person name="Parikh H."/>
            <person name="Huang B."/>
            <person name="Lee V."/>
            <person name="Espinosa-Alvarez O."/>
            <person name="Ortiz P.A."/>
            <person name="Costa-Martins A.G."/>
            <person name="Teixeira M.M."/>
            <person name="Buck G.A."/>
        </authorList>
    </citation>
    <scope>NUCLEOTIDE SEQUENCE [LARGE SCALE GENOMIC DNA]</scope>
    <source>
        <strain evidence="2 3">AM80</strain>
    </source>
</reference>
<feature type="region of interest" description="Disordered" evidence="1">
    <location>
        <begin position="117"/>
        <end position="180"/>
    </location>
</feature>
<evidence type="ECO:0000313" key="2">
    <source>
        <dbReference type="EMBL" id="RNF01945.1"/>
    </source>
</evidence>
<dbReference type="Proteomes" id="UP000283634">
    <property type="component" value="Unassembled WGS sequence"/>
</dbReference>